<evidence type="ECO:0000313" key="1">
    <source>
        <dbReference type="EMBL" id="CEK40662.1"/>
    </source>
</evidence>
<dbReference type="EMBL" id="LN681539">
    <property type="protein sequence ID" value="CEK40662.1"/>
    <property type="molecule type" value="Genomic_DNA"/>
</dbReference>
<name>A0A0A8WF04_9CAUD</name>
<organism evidence="1 2">
    <name type="scientific">Clostridium phage phiCD505</name>
    <dbReference type="NCBI Taxonomy" id="1582154"/>
    <lineage>
        <taxon>Viruses</taxon>
        <taxon>Duplodnaviria</taxon>
        <taxon>Heunggongvirae</taxon>
        <taxon>Uroviricota</taxon>
        <taxon>Caudoviricetes</taxon>
        <taxon>Colneyvirus</taxon>
        <taxon>Colneyvirus CD505</taxon>
    </lineage>
</organism>
<reference evidence="1 2" key="1">
    <citation type="submission" date="2014-12" db="EMBL/GenBank/DDBJ databases">
        <title>Whole Genome Sequence and Molecular Characterization of Siphoviridae / Myoviridae Phage Infecting Clostridium difficile.</title>
        <authorList>
            <person name="Monot M."/>
        </authorList>
    </citation>
    <scope>NUCLEOTIDE SEQUENCE [LARGE SCALE GENOMIC DNA]</scope>
</reference>
<dbReference type="Proteomes" id="UP000030732">
    <property type="component" value="Segment"/>
</dbReference>
<dbReference type="KEGG" id="vg:26646741"/>
<protein>
    <submittedName>
        <fullName evidence="1">Uncharacterized protein</fullName>
    </submittedName>
</protein>
<proteinExistence type="predicted"/>
<sequence>MNIYQKYSFYKSAYFFEIHQHINNQEHYSTHLKIDLNSFSYTKLYDIIKK</sequence>
<dbReference type="RefSeq" id="YP_009195797.1">
    <property type="nucleotide sequence ID" value="NC_028764.1"/>
</dbReference>
<accession>A0A0A8WF04</accession>
<dbReference type="GeneID" id="26646741"/>
<evidence type="ECO:0000313" key="2">
    <source>
        <dbReference type="Proteomes" id="UP000030732"/>
    </source>
</evidence>
<keyword evidence="2" id="KW-1185">Reference proteome</keyword>
<gene>
    <name evidence="1" type="ORF">PHICD505_29036</name>
</gene>
<dbReference type="OrthoDB" id="26101at10239"/>